<evidence type="ECO:0000256" key="5">
    <source>
        <dbReference type="ARBA" id="ARBA00023136"/>
    </source>
</evidence>
<name>A0A8C4X7Z7_ERPCA</name>
<dbReference type="PRINTS" id="PR00259">
    <property type="entry name" value="TMFOUR"/>
</dbReference>
<dbReference type="Proteomes" id="UP000694620">
    <property type="component" value="Chromosome 8"/>
</dbReference>
<comment type="similarity">
    <text evidence="2 7">Belongs to the tetraspanin (TM4SF) family.</text>
</comment>
<dbReference type="GO" id="GO:0016477">
    <property type="term" value="P:cell migration"/>
    <property type="evidence" value="ECO:0007669"/>
    <property type="project" value="TreeGrafter"/>
</dbReference>
<evidence type="ECO:0000256" key="3">
    <source>
        <dbReference type="ARBA" id="ARBA00022692"/>
    </source>
</evidence>
<evidence type="ECO:0000256" key="6">
    <source>
        <dbReference type="PIRSR" id="PIRSR002419-1"/>
    </source>
</evidence>
<evidence type="ECO:0000256" key="1">
    <source>
        <dbReference type="ARBA" id="ARBA00004141"/>
    </source>
</evidence>
<feature type="transmembrane region" description="Helical" evidence="7">
    <location>
        <begin position="208"/>
        <end position="233"/>
    </location>
</feature>
<dbReference type="SUPFAM" id="SSF48652">
    <property type="entry name" value="Tetraspanin"/>
    <property type="match status" value="1"/>
</dbReference>
<evidence type="ECO:0000313" key="9">
    <source>
        <dbReference type="Proteomes" id="UP000694620"/>
    </source>
</evidence>
<dbReference type="Ensembl" id="ENSECRT00000012419.1">
    <property type="protein sequence ID" value="ENSECRP00000012221.1"/>
    <property type="gene ID" value="ENSECRG00000008134.1"/>
</dbReference>
<keyword evidence="9" id="KW-1185">Reference proteome</keyword>
<sequence>MRKMGKSGQLLWIKLFICFLNSLFWISGIVLMCVGGSVQLNFYDVSVVVKEISSGAPVVLFASGILIFFLSLFGCMAILLESKIMIQLFTVLMFIMFFMEVGVGISAYVYRGLVHNTVVNLFLKTMQKYSTEPEIKSSMDHLQEMLDCCGATDFTDWFNTSLVNVVPDSCCVEMKHNCGFDVEVSGEKNINMQGCVVKLQNWIQDHHLLIGGVGVGLGITHIVGMTVSCILLHQLKEEYEGMR</sequence>
<dbReference type="PANTHER" id="PTHR19282:SF548">
    <property type="entry name" value="TETRASPANIN"/>
    <property type="match status" value="1"/>
</dbReference>
<comment type="subcellular location">
    <subcellularLocation>
        <location evidence="1 7">Membrane</location>
        <topology evidence="1 7">Multi-pass membrane protein</topology>
    </subcellularLocation>
</comment>
<dbReference type="GeneTree" id="ENSGT00940000156832"/>
<evidence type="ECO:0000256" key="4">
    <source>
        <dbReference type="ARBA" id="ARBA00022989"/>
    </source>
</evidence>
<dbReference type="PANTHER" id="PTHR19282">
    <property type="entry name" value="TETRASPANIN"/>
    <property type="match status" value="1"/>
</dbReference>
<protein>
    <recommendedName>
        <fullName evidence="7">Tetraspanin</fullName>
    </recommendedName>
</protein>
<dbReference type="AlphaFoldDB" id="A0A8C4X7Z7"/>
<keyword evidence="3 7" id="KW-0812">Transmembrane</keyword>
<organism evidence="8 9">
    <name type="scientific">Erpetoichthys calabaricus</name>
    <name type="common">Rope fish</name>
    <name type="synonym">Calamoichthys calabaricus</name>
    <dbReference type="NCBI Taxonomy" id="27687"/>
    <lineage>
        <taxon>Eukaryota</taxon>
        <taxon>Metazoa</taxon>
        <taxon>Chordata</taxon>
        <taxon>Craniata</taxon>
        <taxon>Vertebrata</taxon>
        <taxon>Euteleostomi</taxon>
        <taxon>Actinopterygii</taxon>
        <taxon>Polypteriformes</taxon>
        <taxon>Polypteridae</taxon>
        <taxon>Erpetoichthys</taxon>
    </lineage>
</organism>
<dbReference type="InterPro" id="IPR000301">
    <property type="entry name" value="Tetraspanin_animals"/>
</dbReference>
<feature type="disulfide bond" evidence="6">
    <location>
        <begin position="149"/>
        <end position="170"/>
    </location>
</feature>
<evidence type="ECO:0000256" key="2">
    <source>
        <dbReference type="ARBA" id="ARBA00006840"/>
    </source>
</evidence>
<keyword evidence="5 7" id="KW-0472">Membrane</keyword>
<dbReference type="InterPro" id="IPR018499">
    <property type="entry name" value="Tetraspanin/Peripherin"/>
</dbReference>
<reference evidence="8" key="2">
    <citation type="submission" date="2025-08" db="UniProtKB">
        <authorList>
            <consortium name="Ensembl"/>
        </authorList>
    </citation>
    <scope>IDENTIFICATION</scope>
</reference>
<evidence type="ECO:0000256" key="7">
    <source>
        <dbReference type="RuleBase" id="RU361218"/>
    </source>
</evidence>
<accession>A0A8C4X7Z7</accession>
<reference evidence="8" key="1">
    <citation type="submission" date="2021-06" db="EMBL/GenBank/DDBJ databases">
        <authorList>
            <consortium name="Wellcome Sanger Institute Data Sharing"/>
        </authorList>
    </citation>
    <scope>NUCLEOTIDE SEQUENCE [LARGE SCALE GENOMIC DNA]</scope>
</reference>
<dbReference type="InterPro" id="IPR008952">
    <property type="entry name" value="Tetraspanin_EC2_sf"/>
</dbReference>
<keyword evidence="4 7" id="KW-1133">Transmembrane helix</keyword>
<feature type="transmembrane region" description="Helical" evidence="7">
    <location>
        <begin position="12"/>
        <end position="38"/>
    </location>
</feature>
<feature type="transmembrane region" description="Helical" evidence="7">
    <location>
        <begin position="58"/>
        <end position="79"/>
    </location>
</feature>
<proteinExistence type="inferred from homology"/>
<dbReference type="Gene3D" id="1.10.1450.10">
    <property type="entry name" value="Tetraspanin"/>
    <property type="match status" value="1"/>
</dbReference>
<keyword evidence="6" id="KW-1015">Disulfide bond</keyword>
<dbReference type="Pfam" id="PF00335">
    <property type="entry name" value="Tetraspanin"/>
    <property type="match status" value="1"/>
</dbReference>
<evidence type="ECO:0000313" key="8">
    <source>
        <dbReference type="Ensembl" id="ENSECRP00000012221.1"/>
    </source>
</evidence>
<gene>
    <name evidence="8" type="primary">LOC114656513</name>
</gene>
<feature type="transmembrane region" description="Helical" evidence="7">
    <location>
        <begin position="91"/>
        <end position="110"/>
    </location>
</feature>
<dbReference type="PIRSF" id="PIRSF002419">
    <property type="entry name" value="Tetraspanin"/>
    <property type="match status" value="1"/>
</dbReference>
<dbReference type="GO" id="GO:0005886">
    <property type="term" value="C:plasma membrane"/>
    <property type="evidence" value="ECO:0007669"/>
    <property type="project" value="TreeGrafter"/>
</dbReference>
<reference evidence="8" key="3">
    <citation type="submission" date="2025-09" db="UniProtKB">
        <authorList>
            <consortium name="Ensembl"/>
        </authorList>
    </citation>
    <scope>IDENTIFICATION</scope>
</reference>